<proteinExistence type="predicted"/>
<comment type="caution">
    <text evidence="1">The sequence shown here is derived from an EMBL/GenBank/DDBJ whole genome shotgun (WGS) entry which is preliminary data.</text>
</comment>
<reference evidence="1 2" key="1">
    <citation type="journal article" date="2022" name="Genome Biol. Evol.">
        <title>The Spruce Budworm Genome: Reconstructing the Evolutionary History of Antifreeze Proteins.</title>
        <authorList>
            <person name="Beliveau C."/>
            <person name="Gagne P."/>
            <person name="Picq S."/>
            <person name="Vernygora O."/>
            <person name="Keeling C.I."/>
            <person name="Pinkney K."/>
            <person name="Doucet D."/>
            <person name="Wen F."/>
            <person name="Johnston J.S."/>
            <person name="Maaroufi H."/>
            <person name="Boyle B."/>
            <person name="Laroche J."/>
            <person name="Dewar K."/>
            <person name="Juretic N."/>
            <person name="Blackburn G."/>
            <person name="Nisole A."/>
            <person name="Brunet B."/>
            <person name="Brandao M."/>
            <person name="Lumley L."/>
            <person name="Duan J."/>
            <person name="Quan G."/>
            <person name="Lucarotti C.J."/>
            <person name="Roe A.D."/>
            <person name="Sperling F.A.H."/>
            <person name="Levesque R.C."/>
            <person name="Cusson M."/>
        </authorList>
    </citation>
    <scope>NUCLEOTIDE SEQUENCE [LARGE SCALE GENOMIC DNA]</scope>
    <source>
        <strain evidence="1">Glfc:IPQL:Cfum</strain>
    </source>
</reference>
<name>A0ACC0K1I3_CHOFU</name>
<evidence type="ECO:0000313" key="2">
    <source>
        <dbReference type="Proteomes" id="UP001064048"/>
    </source>
</evidence>
<gene>
    <name evidence="1" type="ORF">MSG28_000572</name>
</gene>
<evidence type="ECO:0000313" key="1">
    <source>
        <dbReference type="EMBL" id="KAI8430228.1"/>
    </source>
</evidence>
<keyword evidence="2" id="KW-1185">Reference proteome</keyword>
<accession>A0ACC0K1I3</accession>
<dbReference type="Proteomes" id="UP001064048">
    <property type="component" value="Chromosome Z"/>
</dbReference>
<sequence>MWRRATILVACSFLLQCVSNVNTSSHQSYREALQRRLSTFTWNPPPQQSPCVVVPYPYHQSGSPISPAQSYPNHISQKNADWWPEYRIKVPLHKGQPIKTNIIIELPLFMFPQFRQTDAEYNAVPISSSTSDSSVISTLPDAEGSPQSVKDQKTLPPNHIENKQSEQESGNEANSEKTDECNDAIPDEPIEIEPDCASEDYANLTPQSNNKITGPEESACPDTCELTTNNILCSDTPCPEADCTDTLCPVADCTDTPCSAEDCADTPCSAEQCTDTTPCLAEDCTDTPCYGEDCTDTLSPAGQCTDTPCSADDCTDTPCSAADCTDTSCPAADCADTPCSSEDCTDTPCSESDCTDTPCPPADCTDTPCSESDCTDTPCPPADCTDTPCSAEDCSDTECCMEDCTETACGTEDETKTEQCSEPCSQSEGETTGTKDAAECSTPRTDDGTEIASSAASEATSTI</sequence>
<protein>
    <submittedName>
        <fullName evidence="1">Uncharacterized protein</fullName>
    </submittedName>
</protein>
<organism evidence="1 2">
    <name type="scientific">Choristoneura fumiferana</name>
    <name type="common">Spruce budworm moth</name>
    <name type="synonym">Archips fumiferana</name>
    <dbReference type="NCBI Taxonomy" id="7141"/>
    <lineage>
        <taxon>Eukaryota</taxon>
        <taxon>Metazoa</taxon>
        <taxon>Ecdysozoa</taxon>
        <taxon>Arthropoda</taxon>
        <taxon>Hexapoda</taxon>
        <taxon>Insecta</taxon>
        <taxon>Pterygota</taxon>
        <taxon>Neoptera</taxon>
        <taxon>Endopterygota</taxon>
        <taxon>Lepidoptera</taxon>
        <taxon>Glossata</taxon>
        <taxon>Ditrysia</taxon>
        <taxon>Tortricoidea</taxon>
        <taxon>Tortricidae</taxon>
        <taxon>Tortricinae</taxon>
        <taxon>Choristoneura</taxon>
    </lineage>
</organism>
<dbReference type="EMBL" id="CM046131">
    <property type="protein sequence ID" value="KAI8430228.1"/>
    <property type="molecule type" value="Genomic_DNA"/>
</dbReference>